<comment type="caution">
    <text evidence="2">The sequence shown here is derived from an EMBL/GenBank/DDBJ whole genome shotgun (WGS) entry which is preliminary data.</text>
</comment>
<dbReference type="InterPro" id="IPR021224">
    <property type="entry name" value="DUF2690"/>
</dbReference>
<gene>
    <name evidence="2" type="ORF">VO63_07605</name>
</gene>
<evidence type="ECO:0000313" key="2">
    <source>
        <dbReference type="EMBL" id="KKZ74308.1"/>
    </source>
</evidence>
<accession>A0A2P2GS48</accession>
<keyword evidence="3" id="KW-1185">Reference proteome</keyword>
<evidence type="ECO:0000313" key="3">
    <source>
        <dbReference type="Proteomes" id="UP000265325"/>
    </source>
</evidence>
<name>A0A2P2GS48_STREW</name>
<protein>
    <recommendedName>
        <fullName evidence="4">DUF2690 domain-containing protein</fullName>
    </recommendedName>
</protein>
<keyword evidence="1" id="KW-0732">Signal</keyword>
<proteinExistence type="predicted"/>
<dbReference type="Pfam" id="PF10901">
    <property type="entry name" value="DUF2690"/>
    <property type="match status" value="1"/>
</dbReference>
<feature type="signal peptide" evidence="1">
    <location>
        <begin position="1"/>
        <end position="31"/>
    </location>
</feature>
<dbReference type="AlphaFoldDB" id="A0A2P2GS48"/>
<dbReference type="RefSeq" id="WP_046906839.1">
    <property type="nucleotide sequence ID" value="NZ_BAAAXG010000026.1"/>
</dbReference>
<feature type="chain" id="PRO_5015199758" description="DUF2690 domain-containing protein" evidence="1">
    <location>
        <begin position="32"/>
        <end position="157"/>
    </location>
</feature>
<dbReference type="Proteomes" id="UP000265325">
    <property type="component" value="Unassembled WGS sequence"/>
</dbReference>
<dbReference type="OrthoDB" id="2863790at2"/>
<evidence type="ECO:0000256" key="1">
    <source>
        <dbReference type="SAM" id="SignalP"/>
    </source>
</evidence>
<reference evidence="2 3" key="1">
    <citation type="submission" date="2015-05" db="EMBL/GenBank/DDBJ databases">
        <title>Draft Genome assembly of Streptomyces showdoensis.</title>
        <authorList>
            <person name="Thapa K.K."/>
            <person name="Metsa-Ketela M."/>
        </authorList>
    </citation>
    <scope>NUCLEOTIDE SEQUENCE [LARGE SCALE GENOMIC DNA]</scope>
    <source>
        <strain evidence="2 3">ATCC 15227</strain>
    </source>
</reference>
<evidence type="ECO:0008006" key="4">
    <source>
        <dbReference type="Google" id="ProtNLM"/>
    </source>
</evidence>
<sequence length="157" mass="16222">MRNLLRRTAQAGTALLLAAGALTLTGGSAQAATYDGADPGSAGCGGTTSTVQSAAMTDQHGNRLGTLELRYNSGCRTAWARITMNYTQSACGNASAGVACPKAWVIRNSDGRQYTCTVTEGRSSCYTPMVNDAGVSSYAQSYTDTAGGTKYTRTGSY</sequence>
<organism evidence="2 3">
    <name type="scientific">Streptomyces showdoensis</name>
    <dbReference type="NCBI Taxonomy" id="68268"/>
    <lineage>
        <taxon>Bacteria</taxon>
        <taxon>Bacillati</taxon>
        <taxon>Actinomycetota</taxon>
        <taxon>Actinomycetes</taxon>
        <taxon>Kitasatosporales</taxon>
        <taxon>Streptomycetaceae</taxon>
        <taxon>Streptomyces</taxon>
    </lineage>
</organism>
<dbReference type="EMBL" id="LAQS01000009">
    <property type="protein sequence ID" value="KKZ74308.1"/>
    <property type="molecule type" value="Genomic_DNA"/>
</dbReference>